<evidence type="ECO:0000259" key="3">
    <source>
        <dbReference type="Pfam" id="PF08066"/>
    </source>
</evidence>
<reference evidence="4 5" key="1">
    <citation type="journal article" date="2022" name="Allergy">
        <title>Genome assembly and annotation of Periplaneta americana reveal a comprehensive cockroach allergen profile.</title>
        <authorList>
            <person name="Wang L."/>
            <person name="Xiong Q."/>
            <person name="Saelim N."/>
            <person name="Wang L."/>
            <person name="Nong W."/>
            <person name="Wan A.T."/>
            <person name="Shi M."/>
            <person name="Liu X."/>
            <person name="Cao Q."/>
            <person name="Hui J.H.L."/>
            <person name="Sookrung N."/>
            <person name="Leung T.F."/>
            <person name="Tungtrongchitr A."/>
            <person name="Tsui S.K.W."/>
        </authorList>
    </citation>
    <scope>NUCLEOTIDE SEQUENCE [LARGE SCALE GENOMIC DNA]</scope>
    <source>
        <strain evidence="4">PWHHKU_190912</strain>
    </source>
</reference>
<gene>
    <name evidence="4" type="ORF">ANN_15221</name>
</gene>
<accession>A0ABQ8SGG0</accession>
<evidence type="ECO:0000313" key="5">
    <source>
        <dbReference type="Proteomes" id="UP001148838"/>
    </source>
</evidence>
<evidence type="ECO:0000313" key="4">
    <source>
        <dbReference type="EMBL" id="KAJ4432964.1"/>
    </source>
</evidence>
<feature type="compositionally biased region" description="Polar residues" evidence="1">
    <location>
        <begin position="1"/>
        <end position="12"/>
    </location>
</feature>
<protein>
    <recommendedName>
        <fullName evidence="6">Transposase Tc1-like domain-containing protein</fullName>
    </recommendedName>
</protein>
<dbReference type="EMBL" id="JAJSOF020000027">
    <property type="protein sequence ID" value="KAJ4432964.1"/>
    <property type="molecule type" value="Genomic_DNA"/>
</dbReference>
<feature type="domain" description="Exosome-associated factor Rrp6 N-terminal" evidence="3">
    <location>
        <begin position="51"/>
        <end position="129"/>
    </location>
</feature>
<evidence type="ECO:0000259" key="2">
    <source>
        <dbReference type="Pfam" id="PF01498"/>
    </source>
</evidence>
<dbReference type="InterPro" id="IPR002492">
    <property type="entry name" value="Transposase_Tc1-like"/>
</dbReference>
<dbReference type="Pfam" id="PF08066">
    <property type="entry name" value="PMC2NT"/>
    <property type="match status" value="1"/>
</dbReference>
<sequence length="323" mass="37261">MENDGHPSTSKEVNVKQILPENNEDTTTIPDILPGFKTFEEFRQAGFKTLMEATRNSTNLPSGHNWDYYTSFPSFKKVMDAEGTRVLELISMLLHHQGVKGNILRRDFEEKFDLIIDANDHILERVGRSTREIALEVGRSHSDVWACKRFQDTGNTEDRPRSGRPRSTRAHEDCYLVLMVREEPTAECNRTLPTAFRCYWKVHFYTDNKKPSSSCKFALKMYLEDTEDNSCTMACEGDWIHHTPEKRKLWPERKTSPADDRLIVRKSKLNPKLTAVDLTRELMATTGANIHVTTVRHRLLEAGRRARKPIKKQLLTPVMCKNA</sequence>
<organism evidence="4 5">
    <name type="scientific">Periplaneta americana</name>
    <name type="common">American cockroach</name>
    <name type="synonym">Blatta americana</name>
    <dbReference type="NCBI Taxonomy" id="6978"/>
    <lineage>
        <taxon>Eukaryota</taxon>
        <taxon>Metazoa</taxon>
        <taxon>Ecdysozoa</taxon>
        <taxon>Arthropoda</taxon>
        <taxon>Hexapoda</taxon>
        <taxon>Insecta</taxon>
        <taxon>Pterygota</taxon>
        <taxon>Neoptera</taxon>
        <taxon>Polyneoptera</taxon>
        <taxon>Dictyoptera</taxon>
        <taxon>Blattodea</taxon>
        <taxon>Blattoidea</taxon>
        <taxon>Blattidae</taxon>
        <taxon>Blattinae</taxon>
        <taxon>Periplaneta</taxon>
    </lineage>
</organism>
<dbReference type="InterPro" id="IPR012588">
    <property type="entry name" value="Exosome-assoc_fac_Rrp6_N"/>
</dbReference>
<name>A0ABQ8SGG0_PERAM</name>
<evidence type="ECO:0000256" key="1">
    <source>
        <dbReference type="SAM" id="MobiDB-lite"/>
    </source>
</evidence>
<proteinExistence type="predicted"/>
<comment type="caution">
    <text evidence="4">The sequence shown here is derived from an EMBL/GenBank/DDBJ whole genome shotgun (WGS) entry which is preliminary data.</text>
</comment>
<dbReference type="Proteomes" id="UP001148838">
    <property type="component" value="Unassembled WGS sequence"/>
</dbReference>
<keyword evidence="5" id="KW-1185">Reference proteome</keyword>
<feature type="region of interest" description="Disordered" evidence="1">
    <location>
        <begin position="1"/>
        <end position="27"/>
    </location>
</feature>
<dbReference type="Pfam" id="PF01498">
    <property type="entry name" value="HTH_Tnp_Tc3_2"/>
    <property type="match status" value="1"/>
</dbReference>
<evidence type="ECO:0008006" key="6">
    <source>
        <dbReference type="Google" id="ProtNLM"/>
    </source>
</evidence>
<feature type="domain" description="Transposase Tc1-like" evidence="2">
    <location>
        <begin position="260"/>
        <end position="321"/>
    </location>
</feature>